<comment type="similarity">
    <text evidence="1 4">Belongs to the glycosyl hydrolase 26 family.</text>
</comment>
<evidence type="ECO:0000256" key="4">
    <source>
        <dbReference type="PROSITE-ProRule" id="PRU01100"/>
    </source>
</evidence>
<feature type="active site" description="Proton donor" evidence="4">
    <location>
        <position position="223"/>
    </location>
</feature>
<dbReference type="InterPro" id="IPR000805">
    <property type="entry name" value="Glyco_hydro_26"/>
</dbReference>
<dbReference type="GO" id="GO:0016985">
    <property type="term" value="F:mannan endo-1,4-beta-mannosidase activity"/>
    <property type="evidence" value="ECO:0007669"/>
    <property type="project" value="InterPro"/>
</dbReference>
<evidence type="ECO:0000256" key="1">
    <source>
        <dbReference type="ARBA" id="ARBA00007754"/>
    </source>
</evidence>
<dbReference type="EMBL" id="LCFB01000010">
    <property type="protein sequence ID" value="KKS85156.1"/>
    <property type="molecule type" value="Genomic_DNA"/>
</dbReference>
<dbReference type="PANTHER" id="PTHR40079">
    <property type="entry name" value="MANNAN ENDO-1,4-BETA-MANNOSIDASE E-RELATED"/>
    <property type="match status" value="1"/>
</dbReference>
<evidence type="ECO:0000256" key="3">
    <source>
        <dbReference type="ARBA" id="ARBA00023295"/>
    </source>
</evidence>
<dbReference type="InterPro" id="IPR017853">
    <property type="entry name" value="GH"/>
</dbReference>
<keyword evidence="3 4" id="KW-0326">Glycosidase</keyword>
<dbReference type="Pfam" id="PF02156">
    <property type="entry name" value="Glyco_hydro_26"/>
    <property type="match status" value="1"/>
</dbReference>
<organism evidence="6 7">
    <name type="scientific">Candidatus Gottesmanbacteria bacterium GW2011_GWA1_43_11</name>
    <dbReference type="NCBI Taxonomy" id="1618436"/>
    <lineage>
        <taxon>Bacteria</taxon>
        <taxon>Candidatus Gottesmaniibacteriota</taxon>
    </lineage>
</organism>
<dbReference type="STRING" id="1618436.UV59_C0010G0027"/>
<protein>
    <recommendedName>
        <fullName evidence="5">GH26 domain-containing protein</fullName>
    </recommendedName>
</protein>
<dbReference type="GO" id="GO:0006080">
    <property type="term" value="P:substituted mannan metabolic process"/>
    <property type="evidence" value="ECO:0007669"/>
    <property type="project" value="InterPro"/>
</dbReference>
<reference evidence="6 7" key="1">
    <citation type="journal article" date="2015" name="Nature">
        <title>rRNA introns, odd ribosomes, and small enigmatic genomes across a large radiation of phyla.</title>
        <authorList>
            <person name="Brown C.T."/>
            <person name="Hug L.A."/>
            <person name="Thomas B.C."/>
            <person name="Sharon I."/>
            <person name="Castelle C.J."/>
            <person name="Singh A."/>
            <person name="Wilkins M.J."/>
            <person name="Williams K.H."/>
            <person name="Banfield J.F."/>
        </authorList>
    </citation>
    <scope>NUCLEOTIDE SEQUENCE [LARGE SCALE GENOMIC DNA]</scope>
</reference>
<dbReference type="PROSITE" id="PS51764">
    <property type="entry name" value="GH26"/>
    <property type="match status" value="1"/>
</dbReference>
<dbReference type="InterPro" id="IPR022790">
    <property type="entry name" value="GH26_dom"/>
</dbReference>
<evidence type="ECO:0000259" key="5">
    <source>
        <dbReference type="PROSITE" id="PS51764"/>
    </source>
</evidence>
<keyword evidence="2 4" id="KW-0378">Hydrolase</keyword>
<sequence>MQPEKILHSQDVSDPARRRLLTNFVEQLKPPRLSYDVDLRLNRFLQTKISRRIALASGIAAATTYVFPRVYGSVIEAMRMPDDLILQDLSEIDSNSVAFGSSPHNNSLEEMLSLNEQIGYDAPTTNLFHTWDISGRNWRDQKVGRPHVAPKVTNDELFHTAKTFVDHDVLTIITTGPGETGSDHRFRLLDLVEGDPGLVAYVRDFAQRCKDLEEMVIVRLFIEGNGNWLSYGNNGLNTSRDYIAAWKKTVDIFRKEGADNVLFFWCPNSTINPINTAPIDTYYPGPEYVDIVGANVFDRHQTELISILDGHLTFNFDGYFVQPDVSPLANFGKDIVFLQKTEKPKVLGEFGSMRRNQARTVYEETIAELAIRAGFKQLLWFFWNKTGQGILERNWMPREDQGMIEMLNRMTHAPYAYQKPKRNNREQLLYQLFAA</sequence>
<comment type="caution">
    <text evidence="6">The sequence shown here is derived from an EMBL/GenBank/DDBJ whole genome shotgun (WGS) entry which is preliminary data.</text>
</comment>
<dbReference type="Gene3D" id="3.20.20.80">
    <property type="entry name" value="Glycosidases"/>
    <property type="match status" value="1"/>
</dbReference>
<proteinExistence type="inferred from homology"/>
<dbReference type="PANTHER" id="PTHR40079:SF4">
    <property type="entry name" value="GH26 DOMAIN-CONTAINING PROTEIN-RELATED"/>
    <property type="match status" value="1"/>
</dbReference>
<evidence type="ECO:0000313" key="6">
    <source>
        <dbReference type="EMBL" id="KKS85156.1"/>
    </source>
</evidence>
<dbReference type="SUPFAM" id="SSF51445">
    <property type="entry name" value="(Trans)glycosidases"/>
    <property type="match status" value="1"/>
</dbReference>
<gene>
    <name evidence="6" type="ORF">UV59_C0010G0027</name>
</gene>
<feature type="domain" description="GH26" evidence="5">
    <location>
        <begin position="80"/>
        <end position="420"/>
    </location>
</feature>
<accession>A0A0G1EQ56</accession>
<dbReference type="Proteomes" id="UP000034543">
    <property type="component" value="Unassembled WGS sequence"/>
</dbReference>
<evidence type="ECO:0000313" key="7">
    <source>
        <dbReference type="Proteomes" id="UP000034543"/>
    </source>
</evidence>
<feature type="active site" description="Nucleophile" evidence="4">
    <location>
        <position position="349"/>
    </location>
</feature>
<name>A0A0G1EQ56_9BACT</name>
<evidence type="ECO:0000256" key="2">
    <source>
        <dbReference type="ARBA" id="ARBA00022801"/>
    </source>
</evidence>
<dbReference type="AlphaFoldDB" id="A0A0G1EQ56"/>